<evidence type="ECO:0000313" key="7">
    <source>
        <dbReference type="EMBL" id="CAI5794165.1"/>
    </source>
</evidence>
<feature type="region of interest" description="Disordered" evidence="4">
    <location>
        <begin position="174"/>
        <end position="202"/>
    </location>
</feature>
<evidence type="ECO:0000313" key="8">
    <source>
        <dbReference type="Proteomes" id="UP001178461"/>
    </source>
</evidence>
<evidence type="ECO:0000259" key="5">
    <source>
        <dbReference type="PROSITE" id="PS50009"/>
    </source>
</evidence>
<dbReference type="SMART" id="SM00147">
    <property type="entry name" value="RasGEF"/>
    <property type="match status" value="1"/>
</dbReference>
<feature type="region of interest" description="Disordered" evidence="4">
    <location>
        <begin position="555"/>
        <end position="627"/>
    </location>
</feature>
<dbReference type="PROSITE" id="PS00720">
    <property type="entry name" value="RASGEF"/>
    <property type="match status" value="1"/>
</dbReference>
<dbReference type="InterPro" id="IPR019804">
    <property type="entry name" value="Ras_G-nucl-exch_fac_CS"/>
</dbReference>
<feature type="domain" description="Ras-GEF" evidence="5">
    <location>
        <begin position="797"/>
        <end position="1021"/>
    </location>
</feature>
<organism evidence="7 8">
    <name type="scientific">Podarcis lilfordi</name>
    <name type="common">Lilford's wall lizard</name>
    <dbReference type="NCBI Taxonomy" id="74358"/>
    <lineage>
        <taxon>Eukaryota</taxon>
        <taxon>Metazoa</taxon>
        <taxon>Chordata</taxon>
        <taxon>Craniata</taxon>
        <taxon>Vertebrata</taxon>
        <taxon>Euteleostomi</taxon>
        <taxon>Lepidosauria</taxon>
        <taxon>Squamata</taxon>
        <taxon>Bifurcata</taxon>
        <taxon>Unidentata</taxon>
        <taxon>Episquamata</taxon>
        <taxon>Laterata</taxon>
        <taxon>Lacertibaenia</taxon>
        <taxon>Lacertidae</taxon>
        <taxon>Podarcis</taxon>
    </lineage>
</organism>
<dbReference type="PANTHER" id="PTHR23113">
    <property type="entry name" value="GUANINE NUCLEOTIDE EXCHANGE FACTOR"/>
    <property type="match status" value="1"/>
</dbReference>
<feature type="region of interest" description="Disordered" evidence="4">
    <location>
        <begin position="226"/>
        <end position="264"/>
    </location>
</feature>
<keyword evidence="1 3" id="KW-0344">Guanine-nucleotide releasing factor</keyword>
<dbReference type="Gene3D" id="1.10.840.10">
    <property type="entry name" value="Ras guanine-nucleotide exchange factors catalytic domain"/>
    <property type="match status" value="1"/>
</dbReference>
<dbReference type="SUPFAM" id="SSF48366">
    <property type="entry name" value="Ras GEF"/>
    <property type="match status" value="1"/>
</dbReference>
<dbReference type="PROSITE" id="PS50009">
    <property type="entry name" value="RASGEF_CAT"/>
    <property type="match status" value="1"/>
</dbReference>
<dbReference type="InterPro" id="IPR008937">
    <property type="entry name" value="Ras-like_GEF"/>
</dbReference>
<dbReference type="InterPro" id="IPR023578">
    <property type="entry name" value="Ras_GEF_dom_sf"/>
</dbReference>
<evidence type="ECO:0000256" key="1">
    <source>
        <dbReference type="ARBA" id="ARBA00022658"/>
    </source>
</evidence>
<feature type="region of interest" description="Disordered" evidence="4">
    <location>
        <begin position="1"/>
        <end position="20"/>
    </location>
</feature>
<dbReference type="Pfam" id="PF00617">
    <property type="entry name" value="RasGEF"/>
    <property type="match status" value="1"/>
</dbReference>
<name>A0AA35LD51_9SAUR</name>
<dbReference type="CDD" id="cd06224">
    <property type="entry name" value="REM"/>
    <property type="match status" value="1"/>
</dbReference>
<evidence type="ECO:0000259" key="6">
    <source>
        <dbReference type="PROSITE" id="PS50212"/>
    </source>
</evidence>
<reference evidence="7" key="1">
    <citation type="submission" date="2022-12" db="EMBL/GenBank/DDBJ databases">
        <authorList>
            <person name="Alioto T."/>
            <person name="Alioto T."/>
            <person name="Gomez Garrido J."/>
        </authorList>
    </citation>
    <scope>NUCLEOTIDE SEQUENCE</scope>
</reference>
<evidence type="ECO:0000256" key="2">
    <source>
        <dbReference type="ARBA" id="ARBA00083313"/>
    </source>
</evidence>
<keyword evidence="8" id="KW-1185">Reference proteome</keyword>
<sequence>MSGKIEKADSQRSHLASFTMKLKDKFHSPKIKRTPSRKGKQPDLMVKTPEKVVNKNLTWLEEREKDVVSALRYFKTIVDKMAIDSKVLEMLPGSASKVLEAILPLVQAETRIQQSSAISSCYSRVYQSLGNLIRWSDQVMLEGLNSEDKEVVNTVKGVIKAVLDGVKELVKLTIEKQEHPSPTSPVKPSIPASSTDSPSELPLTDREMEILNKTTGIAQTAEILTDPMDEEVAPPKPPLPCIRVAENSPPPALPPKKRQSAPSPTRVAVVAPMSRTTSGSSLPIGINRQDFDADCYAQRRLSGGSQSYGGESPRLSPYNSMGKLSKSDEQLSSLDCDSGQCSRNTSCETLDHYDPDYEFLQQDLSNADQLPQQGPTALSPLPESLGEAGSPFYGRTFQLPVAAALAAEVPPALPEKKRRGTVNPTFDTSGCRVLFERHPSQYDNISEDDLHNPTLLPPMTITPFATVLPFQPGNSPAPVEFLTDFLIPDSTSDSEKPPPLPEKKNKHMMAYMQFVEDYSEPQPSMFYQTPQNEHIYQQKNKHLMEVYGFNDSFSSADSGQDLAPPPALPPKQRQLESPAIKDCHAKDSASLSSTQGKENQDESERQQKSAESSESSQPEEEVDELSLTDHNEIMARLTLKQEGDDGPDVRGGSGDILLVHATETDRKDLVLYCEAFLTTYRTFITPEDLIKKLQYRYEKFCHCPDTFKKRVSKNTFFVLVRVVDELCLVELTEEILKLLMDLVFRLVCNGELSLARVLRKNILDKVDQKKMLRYTNSIKPLAARWVAARPGTLHDFHSHEIAEQLTLLDAELFYKIEIPEVLLWAKEQNEEKSPNLTQFTEHFNNMSYWVRSIIMQQEKAQDRERLLLKFIKIMKHLRKLNNFNSYLAILSALDSAPIRRLEWQKQTSEGLAEYCTLIDSSSSFRAYRAALSEVEPPCIPYLGLILQDLTFVHLGNPDYIDGKVNFSKRWQQFNILDSMRCFQQVHYDIKRNDDIISFFNDFSDHLAEEALWELSLKIKPRNITRRKTDREEKT</sequence>
<feature type="domain" description="N-terminal Ras-GEF" evidence="6">
    <location>
        <begin position="645"/>
        <end position="767"/>
    </location>
</feature>
<dbReference type="CDD" id="cd00155">
    <property type="entry name" value="RasGEF"/>
    <property type="match status" value="1"/>
</dbReference>
<accession>A0AA35LD51</accession>
<protein>
    <recommendedName>
        <fullName evidence="2">CRK SH3-binding GNRP</fullName>
    </recommendedName>
</protein>
<dbReference type="GO" id="GO:0005085">
    <property type="term" value="F:guanyl-nucleotide exchange factor activity"/>
    <property type="evidence" value="ECO:0007669"/>
    <property type="project" value="UniProtKB-KW"/>
</dbReference>
<feature type="region of interest" description="Disordered" evidence="4">
    <location>
        <begin position="302"/>
        <end position="331"/>
    </location>
</feature>
<proteinExistence type="predicted"/>
<evidence type="ECO:0000256" key="4">
    <source>
        <dbReference type="SAM" id="MobiDB-lite"/>
    </source>
</evidence>
<dbReference type="GO" id="GO:0007265">
    <property type="term" value="P:Ras protein signal transduction"/>
    <property type="evidence" value="ECO:0007669"/>
    <property type="project" value="TreeGrafter"/>
</dbReference>
<dbReference type="InterPro" id="IPR001895">
    <property type="entry name" value="RASGEF_cat_dom"/>
</dbReference>
<dbReference type="FunFam" id="1.10.840.10:FF:000009">
    <property type="entry name" value="rap guanine nucleotide exchange factor 1"/>
    <property type="match status" value="1"/>
</dbReference>
<feature type="compositionally biased region" description="Basic and acidic residues" evidence="4">
    <location>
        <begin position="1"/>
        <end position="12"/>
    </location>
</feature>
<dbReference type="SMART" id="SM00229">
    <property type="entry name" value="RasGEFN"/>
    <property type="match status" value="1"/>
</dbReference>
<dbReference type="Gene3D" id="1.20.870.10">
    <property type="entry name" value="Son of sevenless (SoS) protein Chain: S domain 1"/>
    <property type="match status" value="1"/>
</dbReference>
<dbReference type="Proteomes" id="UP001178461">
    <property type="component" value="Chromosome Z"/>
</dbReference>
<dbReference type="InterPro" id="IPR000651">
    <property type="entry name" value="Ras-like_Gua-exchang_fac_N"/>
</dbReference>
<dbReference type="AlphaFoldDB" id="A0AA35LD51"/>
<dbReference type="EMBL" id="OX395140">
    <property type="protein sequence ID" value="CAI5794165.1"/>
    <property type="molecule type" value="Genomic_DNA"/>
</dbReference>
<feature type="compositionally biased region" description="Acidic residues" evidence="4">
    <location>
        <begin position="617"/>
        <end position="626"/>
    </location>
</feature>
<dbReference type="PANTHER" id="PTHR23113:SF224">
    <property type="entry name" value="RAP GUANINE NUCLEOTIDE EXCHANGE FACTOR 1"/>
    <property type="match status" value="1"/>
</dbReference>
<feature type="compositionally biased region" description="Polar residues" evidence="4">
    <location>
        <begin position="180"/>
        <end position="198"/>
    </location>
</feature>
<dbReference type="PROSITE" id="PS50212">
    <property type="entry name" value="RASGEF_NTER"/>
    <property type="match status" value="1"/>
</dbReference>
<feature type="compositionally biased region" description="Basic and acidic residues" evidence="4">
    <location>
        <begin position="598"/>
        <end position="608"/>
    </location>
</feature>
<dbReference type="Pfam" id="PF00618">
    <property type="entry name" value="RasGEF_N"/>
    <property type="match status" value="1"/>
</dbReference>
<dbReference type="InterPro" id="IPR036964">
    <property type="entry name" value="RASGEF_cat_dom_sf"/>
</dbReference>
<evidence type="ECO:0000256" key="3">
    <source>
        <dbReference type="PROSITE-ProRule" id="PRU00168"/>
    </source>
</evidence>
<dbReference type="GO" id="GO:0005886">
    <property type="term" value="C:plasma membrane"/>
    <property type="evidence" value="ECO:0007669"/>
    <property type="project" value="TreeGrafter"/>
</dbReference>
<gene>
    <name evidence="7" type="ORF">PODLI_1B031818</name>
</gene>